<organism evidence="8 9">
    <name type="scientific">Nitzschia inconspicua</name>
    <dbReference type="NCBI Taxonomy" id="303405"/>
    <lineage>
        <taxon>Eukaryota</taxon>
        <taxon>Sar</taxon>
        <taxon>Stramenopiles</taxon>
        <taxon>Ochrophyta</taxon>
        <taxon>Bacillariophyta</taxon>
        <taxon>Bacillariophyceae</taxon>
        <taxon>Bacillariophycidae</taxon>
        <taxon>Bacillariales</taxon>
        <taxon>Bacillariaceae</taxon>
        <taxon>Nitzschia</taxon>
    </lineage>
</organism>
<dbReference type="GO" id="GO:0003723">
    <property type="term" value="F:RNA binding"/>
    <property type="evidence" value="ECO:0007669"/>
    <property type="project" value="UniProtKB-KW"/>
</dbReference>
<dbReference type="SMART" id="SM00357">
    <property type="entry name" value="CSP"/>
    <property type="match status" value="3"/>
</dbReference>
<feature type="domain" description="CSD" evidence="7">
    <location>
        <begin position="47"/>
        <end position="113"/>
    </location>
</feature>
<dbReference type="PANTHER" id="PTHR12913:SF1">
    <property type="entry name" value="COLD SHOCK DOMAIN-CONTAINING PROTEIN E1"/>
    <property type="match status" value="1"/>
</dbReference>
<dbReference type="Pfam" id="PF00313">
    <property type="entry name" value="CSD"/>
    <property type="match status" value="1"/>
</dbReference>
<dbReference type="PROSITE" id="PS51857">
    <property type="entry name" value="CSD_2"/>
    <property type="match status" value="2"/>
</dbReference>
<reference evidence="8" key="2">
    <citation type="submission" date="2021-04" db="EMBL/GenBank/DDBJ databases">
        <authorList>
            <person name="Podell S."/>
        </authorList>
    </citation>
    <scope>NUCLEOTIDE SEQUENCE</scope>
    <source>
        <strain evidence="8">Hildebrandi</strain>
    </source>
</reference>
<feature type="compositionally biased region" description="Low complexity" evidence="6">
    <location>
        <begin position="1017"/>
        <end position="1029"/>
    </location>
</feature>
<gene>
    <name evidence="8" type="ORF">IV203_008752</name>
</gene>
<dbReference type="InterPro" id="IPR019844">
    <property type="entry name" value="CSD_CS"/>
</dbReference>
<evidence type="ECO:0000259" key="7">
    <source>
        <dbReference type="PROSITE" id="PS51857"/>
    </source>
</evidence>
<keyword evidence="2" id="KW-0963">Cytoplasm</keyword>
<sequence length="1240" mass="136549">MSRNNNKNNNNNNNGTSYNRSDSIRSSSSRRGSHHSRRPSNLNNLPVEQGIICSLKESFGFIHCADRPDEIFFHYSEVQKCHPDELRIDTEVEFKVSSSANDPDKLAAFAVHSLPTGTVVWETEEEPGRIYHGTVEKAVRNEGGRGGGSNNNSNNNKSTDTDGFIRVNVPLEAKENDNDENGTSPAESPKSGFVVRLRNGEYTGDKAVDGNLDLSLSNTSHHSTNSGIPRLYRGDIVQFRILIDRRTKQKYARHIKLVQSEKERKALEKEKRMLESAVPEEGIIVTLNNGFGFIRSNKRREHVYFHYSNIIAPEQTTDKGNGSKVDEFPLKKGQEVKFLVVMDPDSTKGSNDGNNGNTKVSAREVEALPRGSVVFHTDIAQGVKGMVAMVPHPPCPSNRGDDSKEGKIRLLEPITVGGADDASTTTINEVLLHYSDAPGGVFTYQNHRNQEVSALWIYDGDILLFDVIQETMDGSYRAIPTLHTVELGGAIKEPVLDSDQGAKPVMRMLEPTLVGRAEGIVHTLKNDYGFIHFAERPIDVHFKMYDILPDELQEDIRRYMGVEGPVKLQPDACVQFDICAHGNITTSTVAPRGRGRGGASPAHERENIRGQRLLLLPPSSVVIDKVIASGIKAVVKTADPKQIYAGTIDLEEDVPKMSLEERHPLISKMLDSFLEESSNPNGRKSLVYRDTLSMKDDDLVVEMVMLKGEGLFQCTHIPIPGISPHPGRLCIRKVDENEPVDESIPAPPPPAIGTPGTSGTPGLKRKKVKELKSMRFDKSSLIEDLRDDVPPAPGDIVSCDIFQSRRNGNVLVRNMKIVERKTQNSVQTEIVATDGHGLGVIKDIVPKRSFGFISVMDDDAVRQELIFFHLPTDRRSRGLKKGDEVTFDFATEGGKRIAINIMKVPKGTVPSAASKNACFGYVLMEPSHTSLSDTPARKLQTTVSGEGLKAINSRWAGGKEDSKKANQCDMPEEGCILLLEDKSGMFQKKQKRLGRKKRSGSIDSSGSLEYTSDDGKSLSSVDNVSVDGDLSSDDGSSDDDAPSNRGAVDILSHLRYRNGSIAIHGAGANHSIDGSTQPKRGDLVSFIKGRKCNMVRDIRIECRHKATLQRGRLEDIKRIDTEDSKNKGTAKFIAATEQEEVYNIDLAEVISCDAKVLKEKESVEGILHDGRIFGVCRTCDLYLTSKLGMNHKERPRLNLTVKKDRGGKIIAQSMMAKGPDGTNGFKTGWTTRKSQYATGG</sequence>
<dbReference type="PANTHER" id="PTHR12913">
    <property type="entry name" value="UNR PROTEIN N-RAS UPSTREAM GENE PROTEIN"/>
    <property type="match status" value="1"/>
</dbReference>
<comment type="similarity">
    <text evidence="5">Belongs to the UNR family.</text>
</comment>
<feature type="compositionally biased region" description="Basic residues" evidence="6">
    <location>
        <begin position="989"/>
        <end position="999"/>
    </location>
</feature>
<dbReference type="Proteomes" id="UP000693970">
    <property type="component" value="Unassembled WGS sequence"/>
</dbReference>
<dbReference type="AlphaFoldDB" id="A0A9K3L044"/>
<evidence type="ECO:0000256" key="5">
    <source>
        <dbReference type="ARBA" id="ARBA00044751"/>
    </source>
</evidence>
<feature type="region of interest" description="Disordered" evidence="6">
    <location>
        <begin position="989"/>
        <end position="1045"/>
    </location>
</feature>
<dbReference type="EMBL" id="JAGRRH010000017">
    <property type="protein sequence ID" value="KAG7352704.1"/>
    <property type="molecule type" value="Genomic_DNA"/>
</dbReference>
<proteinExistence type="inferred from homology"/>
<keyword evidence="8" id="KW-0238">DNA-binding</keyword>
<comment type="subcellular location">
    <subcellularLocation>
        <location evidence="1">Cytoplasm</location>
    </subcellularLocation>
</comment>
<dbReference type="OrthoDB" id="44534at2759"/>
<evidence type="ECO:0000256" key="1">
    <source>
        <dbReference type="ARBA" id="ARBA00004496"/>
    </source>
</evidence>
<comment type="caution">
    <text evidence="8">The sequence shown here is derived from an EMBL/GenBank/DDBJ whole genome shotgun (WGS) entry which is preliminary data.</text>
</comment>
<feature type="compositionally biased region" description="Acidic residues" evidence="6">
    <location>
        <begin position="1030"/>
        <end position="1041"/>
    </location>
</feature>
<protein>
    <submittedName>
        <fullName evidence="8">Cold-shock DNA-binding domain protein</fullName>
    </submittedName>
</protein>
<feature type="region of interest" description="Disordered" evidence="6">
    <location>
        <begin position="1"/>
        <end position="43"/>
    </location>
</feature>
<feature type="domain" description="CSD" evidence="7">
    <location>
        <begin position="279"/>
        <end position="367"/>
    </location>
</feature>
<evidence type="ECO:0000256" key="2">
    <source>
        <dbReference type="ARBA" id="ARBA00022490"/>
    </source>
</evidence>
<feature type="compositionally biased region" description="Low complexity" evidence="6">
    <location>
        <begin position="1"/>
        <end position="30"/>
    </location>
</feature>
<keyword evidence="9" id="KW-1185">Reference proteome</keyword>
<evidence type="ECO:0000256" key="4">
    <source>
        <dbReference type="ARBA" id="ARBA00022884"/>
    </source>
</evidence>
<dbReference type="InterPro" id="IPR002059">
    <property type="entry name" value="CSP_DNA-bd"/>
</dbReference>
<dbReference type="CDD" id="cd04458">
    <property type="entry name" value="CSP_CDS"/>
    <property type="match status" value="1"/>
</dbReference>
<evidence type="ECO:0000256" key="3">
    <source>
        <dbReference type="ARBA" id="ARBA00022737"/>
    </source>
</evidence>
<accession>A0A9K3L044</accession>
<dbReference type="GO" id="GO:0005737">
    <property type="term" value="C:cytoplasm"/>
    <property type="evidence" value="ECO:0007669"/>
    <property type="project" value="UniProtKB-SubCell"/>
</dbReference>
<reference evidence="8" key="1">
    <citation type="journal article" date="2021" name="Sci. Rep.">
        <title>Diploid genomic architecture of Nitzschia inconspicua, an elite biomass production diatom.</title>
        <authorList>
            <person name="Oliver A."/>
            <person name="Podell S."/>
            <person name="Pinowska A."/>
            <person name="Traller J.C."/>
            <person name="Smith S.R."/>
            <person name="McClure R."/>
            <person name="Beliaev A."/>
            <person name="Bohutskyi P."/>
            <person name="Hill E.A."/>
            <person name="Rabines A."/>
            <person name="Zheng H."/>
            <person name="Allen L.Z."/>
            <person name="Kuo A."/>
            <person name="Grigoriev I.V."/>
            <person name="Allen A.E."/>
            <person name="Hazlebeck D."/>
            <person name="Allen E.E."/>
        </authorList>
    </citation>
    <scope>NUCLEOTIDE SEQUENCE</scope>
    <source>
        <strain evidence="8">Hildebrandi</strain>
    </source>
</reference>
<evidence type="ECO:0000256" key="6">
    <source>
        <dbReference type="SAM" id="MobiDB-lite"/>
    </source>
</evidence>
<keyword evidence="4" id="KW-0694">RNA-binding</keyword>
<feature type="region of interest" description="Disordered" evidence="6">
    <location>
        <begin position="139"/>
        <end position="195"/>
    </location>
</feature>
<feature type="compositionally biased region" description="Low complexity" evidence="6">
    <location>
        <begin position="753"/>
        <end position="762"/>
    </location>
</feature>
<dbReference type="PROSITE" id="PS00352">
    <property type="entry name" value="CSD_1"/>
    <property type="match status" value="1"/>
</dbReference>
<evidence type="ECO:0000313" key="9">
    <source>
        <dbReference type="Proteomes" id="UP000693970"/>
    </source>
</evidence>
<evidence type="ECO:0000313" key="8">
    <source>
        <dbReference type="EMBL" id="KAG7352704.1"/>
    </source>
</evidence>
<name>A0A9K3L044_9STRA</name>
<keyword evidence="3" id="KW-0677">Repeat</keyword>
<dbReference type="InterPro" id="IPR011129">
    <property type="entry name" value="CSD"/>
</dbReference>
<dbReference type="GO" id="GO:0003677">
    <property type="term" value="F:DNA binding"/>
    <property type="evidence" value="ECO:0007669"/>
    <property type="project" value="UniProtKB-KW"/>
</dbReference>
<feature type="region of interest" description="Disordered" evidence="6">
    <location>
        <begin position="739"/>
        <end position="764"/>
    </location>
</feature>